<evidence type="ECO:0000256" key="1">
    <source>
        <dbReference type="SAM" id="Phobius"/>
    </source>
</evidence>
<keyword evidence="1" id="KW-0472">Membrane</keyword>
<keyword evidence="1" id="KW-1133">Transmembrane helix</keyword>
<dbReference type="OrthoDB" id="9804353at2"/>
<dbReference type="Proteomes" id="UP000008363">
    <property type="component" value="Unassembled WGS sequence"/>
</dbReference>
<protein>
    <submittedName>
        <fullName evidence="2">Uncharacterized protein</fullName>
    </submittedName>
</protein>
<dbReference type="STRING" id="1108045.GORHZ_006_00260"/>
<feature type="transmembrane region" description="Helical" evidence="1">
    <location>
        <begin position="12"/>
        <end position="34"/>
    </location>
</feature>
<accession>K6W7G2</accession>
<feature type="transmembrane region" description="Helical" evidence="1">
    <location>
        <begin position="152"/>
        <end position="175"/>
    </location>
</feature>
<sequence length="256" mass="27528">MPKEAETAKWLMTFVPITIIITLVLAVASQGSAIQTVGVTTWICEHLLATIGLICTLLAVGVIVFLCRNVLLAEADKWSDLKSQAGWFSDAFSKHAVGLPLFPASDDFTRAEAKAASDATAAEYNALTTTTQRIIELSEAENTRKEFRKFSIGYIICLLVIIIGLVVSFVSIATAPTSPEEITKPTSVTIHMPHMPPTAEDQKKFTANTGCTVLGETTAIAVGGFWDHPKLRLIGPGCTTSDWTPPDDLGIVIVPK</sequence>
<organism evidence="2 3">
    <name type="scientific">Gordonia rhizosphera NBRC 16068</name>
    <dbReference type="NCBI Taxonomy" id="1108045"/>
    <lineage>
        <taxon>Bacteria</taxon>
        <taxon>Bacillati</taxon>
        <taxon>Actinomycetota</taxon>
        <taxon>Actinomycetes</taxon>
        <taxon>Mycobacteriales</taxon>
        <taxon>Gordoniaceae</taxon>
        <taxon>Gordonia</taxon>
    </lineage>
</organism>
<gene>
    <name evidence="2" type="ORF">GORHZ_006_00260</name>
</gene>
<dbReference type="EMBL" id="BAHC01000006">
    <property type="protein sequence ID" value="GAB88157.1"/>
    <property type="molecule type" value="Genomic_DNA"/>
</dbReference>
<proteinExistence type="predicted"/>
<evidence type="ECO:0000313" key="2">
    <source>
        <dbReference type="EMBL" id="GAB88157.1"/>
    </source>
</evidence>
<evidence type="ECO:0000313" key="3">
    <source>
        <dbReference type="Proteomes" id="UP000008363"/>
    </source>
</evidence>
<keyword evidence="3" id="KW-1185">Reference proteome</keyword>
<name>K6W7G2_9ACTN</name>
<dbReference type="AlphaFoldDB" id="K6W7G2"/>
<dbReference type="eggNOG" id="ENOG50348VV">
    <property type="taxonomic scope" value="Bacteria"/>
</dbReference>
<comment type="caution">
    <text evidence="2">The sequence shown here is derived from an EMBL/GenBank/DDBJ whole genome shotgun (WGS) entry which is preliminary data.</text>
</comment>
<feature type="transmembrane region" description="Helical" evidence="1">
    <location>
        <begin position="46"/>
        <end position="67"/>
    </location>
</feature>
<reference evidence="2 3" key="1">
    <citation type="submission" date="2012-08" db="EMBL/GenBank/DDBJ databases">
        <title>Whole genome shotgun sequence of Gordonia rhizosphera NBRC 16068.</title>
        <authorList>
            <person name="Takarada H."/>
            <person name="Isaki S."/>
            <person name="Hosoyama A."/>
            <person name="Tsuchikane K."/>
            <person name="Katsumata H."/>
            <person name="Baba S."/>
            <person name="Ohji S."/>
            <person name="Yamazaki S."/>
            <person name="Fujita N."/>
        </authorList>
    </citation>
    <scope>NUCLEOTIDE SEQUENCE [LARGE SCALE GENOMIC DNA]</scope>
    <source>
        <strain evidence="2 3">NBRC 16068</strain>
    </source>
</reference>
<keyword evidence="1" id="KW-0812">Transmembrane</keyword>
<dbReference type="RefSeq" id="WP_006329213.1">
    <property type="nucleotide sequence ID" value="NZ_BAHC01000006.1"/>
</dbReference>